<dbReference type="PANTHER" id="PTHR43226:SF4">
    <property type="entry name" value="XAA-PRO AMINOPEPTIDASE 3"/>
    <property type="match status" value="1"/>
</dbReference>
<dbReference type="PROSITE" id="PS00018">
    <property type="entry name" value="EF_HAND_1"/>
    <property type="match status" value="1"/>
</dbReference>
<dbReference type="InterPro" id="IPR007865">
    <property type="entry name" value="Aminopep_P_N"/>
</dbReference>
<dbReference type="InterPro" id="IPR000994">
    <property type="entry name" value="Pept_M24"/>
</dbReference>
<dbReference type="PANTHER" id="PTHR43226">
    <property type="entry name" value="XAA-PRO AMINOPEPTIDASE 3"/>
    <property type="match status" value="1"/>
</dbReference>
<feature type="domain" description="Aminopeptidase P N-terminal" evidence="6">
    <location>
        <begin position="1"/>
        <end position="135"/>
    </location>
</feature>
<evidence type="ECO:0000256" key="1">
    <source>
        <dbReference type="ARBA" id="ARBA00001936"/>
    </source>
</evidence>
<dbReference type="Gene3D" id="3.90.230.10">
    <property type="entry name" value="Creatinase/methionine aminopeptidase superfamily"/>
    <property type="match status" value="1"/>
</dbReference>
<organism evidence="7">
    <name type="scientific">uncultured organism</name>
    <dbReference type="NCBI Taxonomy" id="155900"/>
    <lineage>
        <taxon>unclassified sequences</taxon>
        <taxon>environmental samples</taxon>
    </lineage>
</organism>
<keyword evidence="5" id="KW-0464">Manganese</keyword>
<dbReference type="GO" id="GO:0070006">
    <property type="term" value="F:metalloaminopeptidase activity"/>
    <property type="evidence" value="ECO:0007669"/>
    <property type="project" value="InterPro"/>
</dbReference>
<dbReference type="InterPro" id="IPR001131">
    <property type="entry name" value="Peptidase_M24B_aminopep-P_CS"/>
</dbReference>
<evidence type="ECO:0000259" key="6">
    <source>
        <dbReference type="SMART" id="SM01011"/>
    </source>
</evidence>
<dbReference type="SUPFAM" id="SSF53092">
    <property type="entry name" value="Creatinase/prolidase N-terminal domain"/>
    <property type="match status" value="1"/>
</dbReference>
<gene>
    <name evidence="7" type="primary">pepP</name>
    <name evidence="7" type="ORF">KBTEX_02513</name>
</gene>
<dbReference type="InterPro" id="IPR018247">
    <property type="entry name" value="EF_Hand_1_Ca_BS"/>
</dbReference>
<dbReference type="GO" id="GO:0030145">
    <property type="term" value="F:manganese ion binding"/>
    <property type="evidence" value="ECO:0007669"/>
    <property type="project" value="InterPro"/>
</dbReference>
<keyword evidence="4 7" id="KW-0378">Hydrolase</keyword>
<dbReference type="Pfam" id="PF05195">
    <property type="entry name" value="AMP_N"/>
    <property type="match status" value="1"/>
</dbReference>
<accession>A0A5B8RDJ9</accession>
<dbReference type="InterPro" id="IPR029149">
    <property type="entry name" value="Creatin/AminoP/Spt16_N"/>
</dbReference>
<evidence type="ECO:0000256" key="5">
    <source>
        <dbReference type="ARBA" id="ARBA00023211"/>
    </source>
</evidence>
<evidence type="ECO:0000256" key="2">
    <source>
        <dbReference type="ARBA" id="ARBA00008766"/>
    </source>
</evidence>
<protein>
    <submittedName>
        <fullName evidence="7">Xaa-Pro aminopeptidase</fullName>
        <ecNumber evidence="7">3.4.11.9</ecNumber>
    </submittedName>
</protein>
<dbReference type="EC" id="3.4.11.9" evidence="7"/>
<comment type="cofactor">
    <cofactor evidence="1">
        <name>Mn(2+)</name>
        <dbReference type="ChEBI" id="CHEBI:29035"/>
    </cofactor>
</comment>
<dbReference type="GO" id="GO:0006508">
    <property type="term" value="P:proteolysis"/>
    <property type="evidence" value="ECO:0007669"/>
    <property type="project" value="TreeGrafter"/>
</dbReference>
<dbReference type="InterPro" id="IPR052433">
    <property type="entry name" value="X-Pro_dipept-like"/>
</dbReference>
<dbReference type="CDD" id="cd01087">
    <property type="entry name" value="Prolidase"/>
    <property type="match status" value="1"/>
</dbReference>
<evidence type="ECO:0000256" key="3">
    <source>
        <dbReference type="ARBA" id="ARBA00022723"/>
    </source>
</evidence>
<dbReference type="SMART" id="SM01011">
    <property type="entry name" value="AMP_N"/>
    <property type="match status" value="1"/>
</dbReference>
<keyword evidence="7" id="KW-0645">Protease</keyword>
<dbReference type="SUPFAM" id="SSF55920">
    <property type="entry name" value="Creatinase/aminopeptidase"/>
    <property type="match status" value="1"/>
</dbReference>
<evidence type="ECO:0000313" key="7">
    <source>
        <dbReference type="EMBL" id="QEA06183.1"/>
    </source>
</evidence>
<dbReference type="Gene3D" id="3.40.350.10">
    <property type="entry name" value="Creatinase/prolidase N-terminal domain"/>
    <property type="match status" value="1"/>
</dbReference>
<dbReference type="AlphaFoldDB" id="A0A5B8RDJ9"/>
<dbReference type="PROSITE" id="PS00491">
    <property type="entry name" value="PROLINE_PEPTIDASE"/>
    <property type="match status" value="1"/>
</dbReference>
<dbReference type="Pfam" id="PF00557">
    <property type="entry name" value="Peptidase_M24"/>
    <property type="match status" value="1"/>
</dbReference>
<sequence length="434" mass="48265">MDSSEFERRRRELMAAMGEGGIAILPAAPERRRNRDVFHPYRQDSDFWYLTGFPEPEAVAAIIPGRAQGEYVLFCRERDPAHEVWDGEIVGQDRAVSDYGADDAFPIDDIDEILPGLIEGRGRVYCTLGSDAEFDAQLLAWINQVRSRARGGARSPGEFVALEHLLHEQRVVKSPAEIRQMRRAAEVSAAAHMHAMRTCRPGMYEYEMEAEYLAAFRRANGWPAYPSIVGGGANACVLHYIRNDARLRDGDLLLVDAGAELECYASDITRTYPVNGRFSAEQRAVYEVVLSAQQAAIEAVHPDNHWNRPHEAATRVLVDGMLSLGLLDGDRDGIIESGEYRRFFMHRTGHWLGLDVHDVGDYRIDGQWRQLEPGMVLTVEPGLYIPPGAEGVDERFQGIGVRIEDDVAVTADGADILTADVAKSIDDIEAVMAA</sequence>
<keyword evidence="7" id="KW-0031">Aminopeptidase</keyword>
<proteinExistence type="inferred from homology"/>
<dbReference type="EMBL" id="MN079129">
    <property type="protein sequence ID" value="QEA06183.1"/>
    <property type="molecule type" value="Genomic_DNA"/>
</dbReference>
<reference evidence="7" key="1">
    <citation type="submission" date="2019-06" db="EMBL/GenBank/DDBJ databases">
        <authorList>
            <person name="Murdoch R.W."/>
            <person name="Fathepure B."/>
        </authorList>
    </citation>
    <scope>NUCLEOTIDE SEQUENCE</scope>
</reference>
<comment type="similarity">
    <text evidence="2">Belongs to the peptidase M24B family.</text>
</comment>
<dbReference type="NCBIfam" id="NF008131">
    <property type="entry name" value="PRK10879.1"/>
    <property type="match status" value="1"/>
</dbReference>
<name>A0A5B8RDJ9_9ZZZZ</name>
<keyword evidence="3" id="KW-0479">Metal-binding</keyword>
<evidence type="ECO:0000256" key="4">
    <source>
        <dbReference type="ARBA" id="ARBA00022801"/>
    </source>
</evidence>
<dbReference type="InterPro" id="IPR036005">
    <property type="entry name" value="Creatinase/aminopeptidase-like"/>
</dbReference>
<dbReference type="FunFam" id="3.90.230.10:FF:000002">
    <property type="entry name" value="Xaa-Pro aminopeptidase 3"/>
    <property type="match status" value="1"/>
</dbReference>